<comment type="subcellular location">
    <subcellularLocation>
        <location evidence="1">Membrane</location>
        <topology evidence="1">Multi-pass membrane protein</topology>
    </subcellularLocation>
</comment>
<dbReference type="InterPro" id="IPR052185">
    <property type="entry name" value="IPC_Synthase-Related"/>
</dbReference>
<dbReference type="GO" id="GO:0070916">
    <property type="term" value="C:inositol phosphoceramide synthase complex"/>
    <property type="evidence" value="ECO:0007669"/>
    <property type="project" value="TreeGrafter"/>
</dbReference>
<evidence type="ECO:0000313" key="7">
    <source>
        <dbReference type="EMBL" id="PSK33791.1"/>
    </source>
</evidence>
<evidence type="ECO:0000313" key="8">
    <source>
        <dbReference type="Proteomes" id="UP000241107"/>
    </source>
</evidence>
<dbReference type="GO" id="GO:0030148">
    <property type="term" value="P:sphingolipid biosynthetic process"/>
    <property type="evidence" value="ECO:0007669"/>
    <property type="project" value="EnsemblFungi"/>
</dbReference>
<feature type="transmembrane region" description="Helical" evidence="5">
    <location>
        <begin position="265"/>
        <end position="286"/>
    </location>
</feature>
<dbReference type="STRING" id="418784.A0A2P7YCU1"/>
<dbReference type="AlphaFoldDB" id="A0A2P7YCU1"/>
<feature type="transmembrane region" description="Helical" evidence="5">
    <location>
        <begin position="36"/>
        <end position="57"/>
    </location>
</feature>
<gene>
    <name evidence="7" type="ORF">C7M61_005135</name>
</gene>
<feature type="transmembrane region" description="Helical" evidence="5">
    <location>
        <begin position="386"/>
        <end position="404"/>
    </location>
</feature>
<dbReference type="PANTHER" id="PTHR31310:SF8">
    <property type="entry name" value="INOSITOLPHOSPHOTRANSFERASE 1"/>
    <property type="match status" value="1"/>
</dbReference>
<dbReference type="OrthoDB" id="5784at2759"/>
<name>A0A2P7YCU1_9ASCO</name>
<dbReference type="InterPro" id="IPR000326">
    <property type="entry name" value="PAP2/HPO"/>
</dbReference>
<dbReference type="SMART" id="SM00014">
    <property type="entry name" value="acidPPc"/>
    <property type="match status" value="1"/>
</dbReference>
<dbReference type="Proteomes" id="UP000241107">
    <property type="component" value="Unassembled WGS sequence"/>
</dbReference>
<dbReference type="InterPro" id="IPR026841">
    <property type="entry name" value="Aur1/Ipt1"/>
</dbReference>
<protein>
    <recommendedName>
        <fullName evidence="6">Phosphatidic acid phosphatase type 2/haloperoxidase domain-containing protein</fullName>
    </recommendedName>
</protein>
<keyword evidence="4 5" id="KW-0472">Membrane</keyword>
<keyword evidence="3 5" id="KW-1133">Transmembrane helix</keyword>
<feature type="transmembrane region" description="Helical" evidence="5">
    <location>
        <begin position="335"/>
        <end position="355"/>
    </location>
</feature>
<feature type="transmembrane region" description="Helical" evidence="5">
    <location>
        <begin position="238"/>
        <end position="258"/>
    </location>
</feature>
<dbReference type="GO" id="GO:0016772">
    <property type="term" value="F:transferase activity, transferring phosphorus-containing groups"/>
    <property type="evidence" value="ECO:0007669"/>
    <property type="project" value="EnsemblFungi"/>
</dbReference>
<comment type="caution">
    <text evidence="7">The sequence shown here is derived from an EMBL/GenBank/DDBJ whole genome shotgun (WGS) entry which is preliminary data.</text>
</comment>
<keyword evidence="2 5" id="KW-0812">Transmembrane</keyword>
<dbReference type="Pfam" id="PF14378">
    <property type="entry name" value="PAP2_3"/>
    <property type="match status" value="1"/>
</dbReference>
<dbReference type="GO" id="GO:0016020">
    <property type="term" value="C:membrane"/>
    <property type="evidence" value="ECO:0007669"/>
    <property type="project" value="UniProtKB-SubCell"/>
</dbReference>
<dbReference type="VEuPathDB" id="FungiDB:C7M61_005135"/>
<dbReference type="Gene3D" id="1.20.144.10">
    <property type="entry name" value="Phosphatidic acid phosphatase type 2/haloperoxidase"/>
    <property type="match status" value="1"/>
</dbReference>
<keyword evidence="8" id="KW-1185">Reference proteome</keyword>
<organism evidence="7 8">
    <name type="scientific">Candidozyma pseudohaemuli</name>
    <dbReference type="NCBI Taxonomy" id="418784"/>
    <lineage>
        <taxon>Eukaryota</taxon>
        <taxon>Fungi</taxon>
        <taxon>Dikarya</taxon>
        <taxon>Ascomycota</taxon>
        <taxon>Saccharomycotina</taxon>
        <taxon>Pichiomycetes</taxon>
        <taxon>Metschnikowiaceae</taxon>
        <taxon>Candidozyma</taxon>
    </lineage>
</organism>
<dbReference type="RefSeq" id="XP_024711367.1">
    <property type="nucleotide sequence ID" value="XM_024860446.1"/>
</dbReference>
<evidence type="ECO:0000259" key="6">
    <source>
        <dbReference type="SMART" id="SM00014"/>
    </source>
</evidence>
<evidence type="ECO:0000256" key="1">
    <source>
        <dbReference type="ARBA" id="ARBA00004141"/>
    </source>
</evidence>
<evidence type="ECO:0000256" key="3">
    <source>
        <dbReference type="ARBA" id="ARBA00022989"/>
    </source>
</evidence>
<dbReference type="GO" id="GO:0010507">
    <property type="term" value="P:negative regulation of autophagy"/>
    <property type="evidence" value="ECO:0007669"/>
    <property type="project" value="EnsemblFungi"/>
</dbReference>
<evidence type="ECO:0000256" key="2">
    <source>
        <dbReference type="ARBA" id="ARBA00022692"/>
    </source>
</evidence>
<sequence length="449" mass="51062">MIPQLRRVLLALLAPFVVVLQFLVRVFWLGLNERSIFTLPLNFFVNFSPVFIWLLIFKNAGLIPKEIRPPIHVSLAHHVEIAMFEVWDKPVSSLAALVAITTGAWLLYTKVFQEKTEKIDDYSLESHSSALLTLFSDEDFEMIDYESPKTPAAFVPPDFQDHSRFGPFPFLPRMTQQDAVNNATAINRRLERHADTNYRPYNCWVAAPPALLGASWLLLNLDASLATPITEPKDVLAWFSYVIGHFCVPLFTAIWLYVFHAPGALKCFGFALGAQNIAGVLTHLVFPNAPPWFIHKFGDDAPADYDTLGYAAGLTRAKFSIGTHLVNDGFHKSPIVFGAVPSLHSAMAVLCFFFVCYYSRWVFAKVLLLAFVFCQWWATIYLDHHWRIDLFLGLLYAIASYTIFSKSLMPRVDNEFAQARLHYDFNKGSTMGMRVFRNTKIQNFFDPIA</sequence>
<evidence type="ECO:0000256" key="5">
    <source>
        <dbReference type="SAM" id="Phobius"/>
    </source>
</evidence>
<feature type="transmembrane region" description="Helical" evidence="5">
    <location>
        <begin position="7"/>
        <end position="30"/>
    </location>
</feature>
<reference evidence="7 8" key="1">
    <citation type="submission" date="2018-03" db="EMBL/GenBank/DDBJ databases">
        <title>Candida pseudohaemulonii genome assembly and annotation.</title>
        <authorList>
            <person name="Munoz J.F."/>
            <person name="Gade L.G."/>
            <person name="Chow N.A."/>
            <person name="Litvintseva A.P."/>
            <person name="Loparev V.N."/>
            <person name="Cuomo C.A."/>
        </authorList>
    </citation>
    <scope>NUCLEOTIDE SEQUENCE [LARGE SCALE GENOMIC DNA]</scope>
    <source>
        <strain evidence="7 8">B12108</strain>
    </source>
</reference>
<feature type="transmembrane region" description="Helical" evidence="5">
    <location>
        <begin position="362"/>
        <end position="380"/>
    </location>
</feature>
<dbReference type="EMBL" id="PYFQ01000022">
    <property type="protein sequence ID" value="PSK33791.1"/>
    <property type="molecule type" value="Genomic_DNA"/>
</dbReference>
<dbReference type="CDD" id="cd03386">
    <property type="entry name" value="PAP2_Aur1_like"/>
    <property type="match status" value="1"/>
</dbReference>
<proteinExistence type="predicted"/>
<dbReference type="GeneID" id="36568522"/>
<feature type="domain" description="Phosphatidic acid phosphatase type 2/haloperoxidase" evidence="6">
    <location>
        <begin position="265"/>
        <end position="405"/>
    </location>
</feature>
<dbReference type="PANTHER" id="PTHR31310">
    <property type="match status" value="1"/>
</dbReference>
<accession>A0A2P7YCU1</accession>
<dbReference type="GO" id="GO:0006676">
    <property type="term" value="P:mannosyl diphosphorylinositol ceramide metabolic process"/>
    <property type="evidence" value="ECO:0007669"/>
    <property type="project" value="EnsemblFungi"/>
</dbReference>
<evidence type="ECO:0000256" key="4">
    <source>
        <dbReference type="ARBA" id="ARBA00023136"/>
    </source>
</evidence>
<feature type="transmembrane region" description="Helical" evidence="5">
    <location>
        <begin position="198"/>
        <end position="218"/>
    </location>
</feature>